<evidence type="ECO:0000256" key="2">
    <source>
        <dbReference type="PIRSR" id="PIRSR011396-2"/>
    </source>
</evidence>
<evidence type="ECO:0000313" key="4">
    <source>
        <dbReference type="Proteomes" id="UP000477911"/>
    </source>
</evidence>
<feature type="binding site" evidence="2">
    <location>
        <position position="77"/>
    </location>
    <ligand>
        <name>7-chloro-L-tryptophan</name>
        <dbReference type="ChEBI" id="CHEBI:58713"/>
    </ligand>
</feature>
<dbReference type="PANTHER" id="PTHR43747:SF4">
    <property type="entry name" value="FLAVIN-DEPENDENT TRYPTOPHAN HALOGENASE"/>
    <property type="match status" value="1"/>
</dbReference>
<name>A0A6L7G8E2_9RHOB</name>
<dbReference type="SUPFAM" id="SSF51905">
    <property type="entry name" value="FAD/NAD(P)-binding domain"/>
    <property type="match status" value="1"/>
</dbReference>
<gene>
    <name evidence="3" type="ORF">GR170_18925</name>
</gene>
<keyword evidence="2" id="KW-0285">Flavoprotein</keyword>
<feature type="binding site" evidence="2">
    <location>
        <begin position="8"/>
        <end position="11"/>
    </location>
    <ligand>
        <name>FAD</name>
        <dbReference type="ChEBI" id="CHEBI:57692"/>
    </ligand>
</feature>
<dbReference type="InterPro" id="IPR033856">
    <property type="entry name" value="Trp_halogen"/>
</dbReference>
<feature type="binding site" evidence="2">
    <location>
        <position position="326"/>
    </location>
    <ligand>
        <name>FAD</name>
        <dbReference type="ChEBI" id="CHEBI:57692"/>
    </ligand>
</feature>
<evidence type="ECO:0000313" key="3">
    <source>
        <dbReference type="EMBL" id="MXN19912.1"/>
    </source>
</evidence>
<dbReference type="GO" id="GO:0004497">
    <property type="term" value="F:monooxygenase activity"/>
    <property type="evidence" value="ECO:0007669"/>
    <property type="project" value="InterPro"/>
</dbReference>
<reference evidence="3 4" key="1">
    <citation type="submission" date="2019-12" db="EMBL/GenBank/DDBJ databases">
        <authorList>
            <person name="Li M."/>
        </authorList>
    </citation>
    <scope>NUCLEOTIDE SEQUENCE [LARGE SCALE GENOMIC DNA]</scope>
    <source>
        <strain evidence="3 4">GBMRC 2024</strain>
    </source>
</reference>
<proteinExistence type="predicted"/>
<keyword evidence="2" id="KW-0274">FAD</keyword>
<dbReference type="Gene3D" id="3.50.50.60">
    <property type="entry name" value="FAD/NAD(P)-binding domain"/>
    <property type="match status" value="1"/>
</dbReference>
<dbReference type="InterPro" id="IPR006905">
    <property type="entry name" value="Flavin_halogenase"/>
</dbReference>
<sequence length="491" mass="53856">MRVVIVGGGSAGWIAAATLQAHLNGTGPGPVSISVVESPDTPRIGVGEATIPTFRDMLRRFGLSERAFLSACDASFKHGIRFDDWSGPGTRCLHPFHRHALPRDIAARWLESDGRTPFAEIVSAQPALIDAGRAPRAAGGPDFSGPIPYAYHLDAEKFAEHLAGHLAGRGVHRISLHVQGIERDENGLVTALSGADGTRLEADLWIDCTGFRALLNHDGGWISYRDRLLCDRAVTLRIPEPERSFTPAPFTRARALSAGWSWDIGLRQRRGRGYVYASAHLSDDDAEAELRAEEGPKAKGQDARVIHFDPGRRAAPWQGNVVAIGLAAGFLEPLESTGLYLADYAARVLCEMFPAAPGHPMAPLARRYNQLLGEMHDDLADFLGLHYAVAQRRDTSFWRAAPLAARRSDRLAHLLELWELRPPSFADFSQRFSPFSHAAWEFILLGMGWRPEGLPPGPLPCPAPMETLTRQMLNQLPHHGMLLRRLAPEPA</sequence>
<dbReference type="Proteomes" id="UP000477911">
    <property type="component" value="Unassembled WGS sequence"/>
</dbReference>
<dbReference type="Pfam" id="PF04820">
    <property type="entry name" value="Trp_halogenase"/>
    <property type="match status" value="1"/>
</dbReference>
<dbReference type="InterPro" id="IPR036188">
    <property type="entry name" value="FAD/NAD-bd_sf"/>
</dbReference>
<dbReference type="RefSeq" id="WP_160896034.1">
    <property type="nucleotide sequence ID" value="NZ_WUMU01000022.1"/>
</dbReference>
<keyword evidence="2" id="KW-0547">Nucleotide-binding</keyword>
<protein>
    <submittedName>
        <fullName evidence="3">Tryptophan 7-halogenase</fullName>
    </submittedName>
</protein>
<dbReference type="InterPro" id="IPR050816">
    <property type="entry name" value="Flavin-dep_Halogenase_NPB"/>
</dbReference>
<organism evidence="3 4">
    <name type="scientific">Pseudooceanicola albus</name>
    <dbReference type="NCBI Taxonomy" id="2692189"/>
    <lineage>
        <taxon>Bacteria</taxon>
        <taxon>Pseudomonadati</taxon>
        <taxon>Pseudomonadota</taxon>
        <taxon>Alphaproteobacteria</taxon>
        <taxon>Rhodobacterales</taxon>
        <taxon>Paracoccaceae</taxon>
        <taxon>Pseudooceanicola</taxon>
    </lineage>
</organism>
<evidence type="ECO:0000256" key="1">
    <source>
        <dbReference type="PIRSR" id="PIRSR011396-1"/>
    </source>
</evidence>
<dbReference type="EMBL" id="WUMU01000022">
    <property type="protein sequence ID" value="MXN19912.1"/>
    <property type="molecule type" value="Genomic_DNA"/>
</dbReference>
<dbReference type="PANTHER" id="PTHR43747">
    <property type="entry name" value="FAD-BINDING PROTEIN"/>
    <property type="match status" value="1"/>
</dbReference>
<dbReference type="PIRSF" id="PIRSF011396">
    <property type="entry name" value="Trp_halogenase"/>
    <property type="match status" value="1"/>
</dbReference>
<comment type="caution">
    <text evidence="3">The sequence shown here is derived from an EMBL/GenBank/DDBJ whole genome shotgun (WGS) entry which is preliminary data.</text>
</comment>
<feature type="active site" evidence="1">
    <location>
        <position position="77"/>
    </location>
</feature>
<dbReference type="AlphaFoldDB" id="A0A6L7G8E2"/>
<keyword evidence="4" id="KW-1185">Reference proteome</keyword>
<accession>A0A6L7G8E2</accession>
<feature type="binding site" evidence="2">
    <location>
        <position position="178"/>
    </location>
    <ligand>
        <name>FAD</name>
        <dbReference type="ChEBI" id="CHEBI:57692"/>
    </ligand>
</feature>
<dbReference type="GO" id="GO:0000166">
    <property type="term" value="F:nucleotide binding"/>
    <property type="evidence" value="ECO:0007669"/>
    <property type="project" value="UniProtKB-KW"/>
</dbReference>
<feature type="binding site" evidence="2">
    <location>
        <position position="335"/>
    </location>
    <ligand>
        <name>L-tryptophan</name>
        <dbReference type="ChEBI" id="CHEBI:57912"/>
    </ligand>
</feature>